<dbReference type="SMART" id="SM00387">
    <property type="entry name" value="HATPase_c"/>
    <property type="match status" value="1"/>
</dbReference>
<feature type="modified residue" description="4-aspartylphosphate" evidence="12">
    <location>
        <position position="1060"/>
    </location>
</feature>
<dbReference type="GO" id="GO:0005886">
    <property type="term" value="C:plasma membrane"/>
    <property type="evidence" value="ECO:0007669"/>
    <property type="project" value="TreeGrafter"/>
</dbReference>
<comment type="subcellular location">
    <subcellularLocation>
        <location evidence="2">Membrane</location>
    </subcellularLocation>
</comment>
<dbReference type="SUPFAM" id="SSF47384">
    <property type="entry name" value="Homodimeric domain of signal transducing histidine kinase"/>
    <property type="match status" value="1"/>
</dbReference>
<organism evidence="17 18">
    <name type="scientific">Maribellus comscasis</name>
    <dbReference type="NCBI Taxonomy" id="2681766"/>
    <lineage>
        <taxon>Bacteria</taxon>
        <taxon>Pseudomonadati</taxon>
        <taxon>Bacteroidota</taxon>
        <taxon>Bacteroidia</taxon>
        <taxon>Marinilabiliales</taxon>
        <taxon>Prolixibacteraceae</taxon>
        <taxon>Maribellus</taxon>
    </lineage>
</organism>
<dbReference type="InterPro" id="IPR001789">
    <property type="entry name" value="Sig_transdc_resp-reg_receiver"/>
</dbReference>
<dbReference type="Pfam" id="PF02518">
    <property type="entry name" value="HATPase_c"/>
    <property type="match status" value="1"/>
</dbReference>
<keyword evidence="10" id="KW-0472">Membrane</keyword>
<evidence type="ECO:0000313" key="17">
    <source>
        <dbReference type="EMBL" id="QGY47613.1"/>
    </source>
</evidence>
<feature type="domain" description="PAC" evidence="16">
    <location>
        <begin position="328"/>
        <end position="380"/>
    </location>
</feature>
<dbReference type="InterPro" id="IPR001610">
    <property type="entry name" value="PAC"/>
</dbReference>
<feature type="domain" description="PAS" evidence="15">
    <location>
        <begin position="126"/>
        <end position="196"/>
    </location>
</feature>
<keyword evidence="8" id="KW-0067">ATP-binding</keyword>
<dbReference type="PANTHER" id="PTHR43047:SF72">
    <property type="entry name" value="OSMOSENSING HISTIDINE PROTEIN KINASE SLN1"/>
    <property type="match status" value="1"/>
</dbReference>
<evidence type="ECO:0000256" key="6">
    <source>
        <dbReference type="ARBA" id="ARBA00022741"/>
    </source>
</evidence>
<keyword evidence="6" id="KW-0547">Nucleotide-binding</keyword>
<dbReference type="Gene3D" id="3.30.565.10">
    <property type="entry name" value="Histidine kinase-like ATPase, C-terminal domain"/>
    <property type="match status" value="1"/>
</dbReference>
<dbReference type="Proteomes" id="UP000428260">
    <property type="component" value="Chromosome"/>
</dbReference>
<feature type="domain" description="PAS" evidence="15">
    <location>
        <begin position="374"/>
        <end position="427"/>
    </location>
</feature>
<dbReference type="SMART" id="SM00086">
    <property type="entry name" value="PAC"/>
    <property type="match status" value="5"/>
</dbReference>
<dbReference type="InterPro" id="IPR004358">
    <property type="entry name" value="Sig_transdc_His_kin-like_C"/>
</dbReference>
<evidence type="ECO:0000256" key="7">
    <source>
        <dbReference type="ARBA" id="ARBA00022777"/>
    </source>
</evidence>
<dbReference type="InterPro" id="IPR013767">
    <property type="entry name" value="PAS_fold"/>
</dbReference>
<dbReference type="PRINTS" id="PR00344">
    <property type="entry name" value="BCTRLSENSOR"/>
</dbReference>
<dbReference type="Gene3D" id="3.40.50.2300">
    <property type="match status" value="1"/>
</dbReference>
<name>A0A6I6K7I7_9BACT</name>
<proteinExistence type="predicted"/>
<evidence type="ECO:0000256" key="12">
    <source>
        <dbReference type="PROSITE-ProRule" id="PRU00169"/>
    </source>
</evidence>
<dbReference type="NCBIfam" id="TIGR00229">
    <property type="entry name" value="sensory_box"/>
    <property type="match status" value="6"/>
</dbReference>
<dbReference type="InterPro" id="IPR003661">
    <property type="entry name" value="HisK_dim/P_dom"/>
</dbReference>
<dbReference type="SMART" id="SM00091">
    <property type="entry name" value="PAS"/>
    <property type="match status" value="6"/>
</dbReference>
<dbReference type="SMART" id="SM00448">
    <property type="entry name" value="REC"/>
    <property type="match status" value="1"/>
</dbReference>
<feature type="domain" description="Response regulatory" evidence="14">
    <location>
        <begin position="1011"/>
        <end position="1125"/>
    </location>
</feature>
<dbReference type="CDD" id="cd16922">
    <property type="entry name" value="HATPase_EvgS-ArcB-TorS-like"/>
    <property type="match status" value="1"/>
</dbReference>
<dbReference type="SUPFAM" id="SSF52172">
    <property type="entry name" value="CheY-like"/>
    <property type="match status" value="1"/>
</dbReference>
<evidence type="ECO:0000256" key="10">
    <source>
        <dbReference type="ARBA" id="ARBA00023136"/>
    </source>
</evidence>
<dbReference type="Gene3D" id="1.10.287.130">
    <property type="match status" value="1"/>
</dbReference>
<dbReference type="PROSITE" id="PS50109">
    <property type="entry name" value="HIS_KIN"/>
    <property type="match status" value="1"/>
</dbReference>
<dbReference type="Gene3D" id="3.30.450.20">
    <property type="entry name" value="PAS domain"/>
    <property type="match status" value="6"/>
</dbReference>
<keyword evidence="11" id="KW-0131">Cell cycle</keyword>
<dbReference type="SMART" id="SM00388">
    <property type="entry name" value="HisKA"/>
    <property type="match status" value="1"/>
</dbReference>
<keyword evidence="4 12" id="KW-0597">Phosphoprotein</keyword>
<evidence type="ECO:0000259" key="16">
    <source>
        <dbReference type="PROSITE" id="PS50113"/>
    </source>
</evidence>
<dbReference type="CDD" id="cd17546">
    <property type="entry name" value="REC_hyHK_CKI1_RcsC-like"/>
    <property type="match status" value="1"/>
</dbReference>
<evidence type="ECO:0000256" key="5">
    <source>
        <dbReference type="ARBA" id="ARBA00022679"/>
    </source>
</evidence>
<keyword evidence="18" id="KW-1185">Reference proteome</keyword>
<dbReference type="Pfam" id="PF00512">
    <property type="entry name" value="HisKA"/>
    <property type="match status" value="1"/>
</dbReference>
<evidence type="ECO:0000256" key="1">
    <source>
        <dbReference type="ARBA" id="ARBA00000085"/>
    </source>
</evidence>
<feature type="domain" description="PAS" evidence="15">
    <location>
        <begin position="253"/>
        <end position="325"/>
    </location>
</feature>
<feature type="domain" description="Histidine kinase" evidence="13">
    <location>
        <begin position="764"/>
        <end position="985"/>
    </location>
</feature>
<dbReference type="InterPro" id="IPR000014">
    <property type="entry name" value="PAS"/>
</dbReference>
<protein>
    <recommendedName>
        <fullName evidence="3">histidine kinase</fullName>
        <ecNumber evidence="3">2.7.13.3</ecNumber>
    </recommendedName>
</protein>
<evidence type="ECO:0000256" key="9">
    <source>
        <dbReference type="ARBA" id="ARBA00023012"/>
    </source>
</evidence>
<feature type="domain" description="PAS" evidence="15">
    <location>
        <begin position="5"/>
        <end position="58"/>
    </location>
</feature>
<dbReference type="GO" id="GO:0009927">
    <property type="term" value="F:histidine phosphotransfer kinase activity"/>
    <property type="evidence" value="ECO:0007669"/>
    <property type="project" value="TreeGrafter"/>
</dbReference>
<dbReference type="EMBL" id="CP046401">
    <property type="protein sequence ID" value="QGY47613.1"/>
    <property type="molecule type" value="Genomic_DNA"/>
</dbReference>
<dbReference type="PANTHER" id="PTHR43047">
    <property type="entry name" value="TWO-COMPONENT HISTIDINE PROTEIN KINASE"/>
    <property type="match status" value="1"/>
</dbReference>
<feature type="domain" description="PAS" evidence="15">
    <location>
        <begin position="495"/>
        <end position="539"/>
    </location>
</feature>
<dbReference type="InterPro" id="IPR013655">
    <property type="entry name" value="PAS_fold_3"/>
</dbReference>
<dbReference type="FunFam" id="1.10.287.130:FF:000038">
    <property type="entry name" value="Sensory transduction histidine kinase"/>
    <property type="match status" value="1"/>
</dbReference>
<dbReference type="InterPro" id="IPR005467">
    <property type="entry name" value="His_kinase_dom"/>
</dbReference>
<evidence type="ECO:0000256" key="11">
    <source>
        <dbReference type="ARBA" id="ARBA00023306"/>
    </source>
</evidence>
<dbReference type="RefSeq" id="WP_158871667.1">
    <property type="nucleotide sequence ID" value="NZ_CP046401.1"/>
</dbReference>
<feature type="domain" description="PAC" evidence="16">
    <location>
        <begin position="200"/>
        <end position="252"/>
    </location>
</feature>
<dbReference type="GO" id="GO:0005524">
    <property type="term" value="F:ATP binding"/>
    <property type="evidence" value="ECO:0007669"/>
    <property type="project" value="UniProtKB-KW"/>
</dbReference>
<dbReference type="CDD" id="cd00082">
    <property type="entry name" value="HisKA"/>
    <property type="match status" value="1"/>
</dbReference>
<accession>A0A6I6K7I7</accession>
<evidence type="ECO:0000259" key="15">
    <source>
        <dbReference type="PROSITE" id="PS50112"/>
    </source>
</evidence>
<dbReference type="InterPro" id="IPR011006">
    <property type="entry name" value="CheY-like_superfamily"/>
</dbReference>
<feature type="domain" description="PAC" evidence="16">
    <location>
        <begin position="570"/>
        <end position="621"/>
    </location>
</feature>
<evidence type="ECO:0000259" key="14">
    <source>
        <dbReference type="PROSITE" id="PS50110"/>
    </source>
</evidence>
<feature type="domain" description="PAS" evidence="15">
    <location>
        <begin position="622"/>
        <end position="663"/>
    </location>
</feature>
<gene>
    <name evidence="17" type="ORF">GM418_29280</name>
</gene>
<keyword evidence="9" id="KW-0902">Two-component regulatory system</keyword>
<dbReference type="SUPFAM" id="SSF55874">
    <property type="entry name" value="ATPase domain of HSP90 chaperone/DNA topoisomerase II/histidine kinase"/>
    <property type="match status" value="1"/>
</dbReference>
<dbReference type="Pfam" id="PF13426">
    <property type="entry name" value="PAS_9"/>
    <property type="match status" value="3"/>
</dbReference>
<dbReference type="AlphaFoldDB" id="A0A6I6K7I7"/>
<evidence type="ECO:0000313" key="18">
    <source>
        <dbReference type="Proteomes" id="UP000428260"/>
    </source>
</evidence>
<dbReference type="GO" id="GO:0000155">
    <property type="term" value="F:phosphorelay sensor kinase activity"/>
    <property type="evidence" value="ECO:0007669"/>
    <property type="project" value="InterPro"/>
</dbReference>
<dbReference type="InterPro" id="IPR036097">
    <property type="entry name" value="HisK_dim/P_sf"/>
</dbReference>
<evidence type="ECO:0000256" key="8">
    <source>
        <dbReference type="ARBA" id="ARBA00022840"/>
    </source>
</evidence>
<dbReference type="SUPFAM" id="SSF55785">
    <property type="entry name" value="PYP-like sensor domain (PAS domain)"/>
    <property type="match status" value="6"/>
</dbReference>
<dbReference type="Pfam" id="PF08447">
    <property type="entry name" value="PAS_3"/>
    <property type="match status" value="2"/>
</dbReference>
<sequence>MKREDWEKIERILNFSFDAIFLLDTSCKIIRLNYEAEKSFGYVSQELEGKPIDLLFPEWSSNFKNANFSNDNFFIETVGVRKDDDRFRLIARIKEEVFANETFLLISVSLNAKSGNTDDLLSFYESKERFSKAFYYASIGMALVAPNGSWLKVNKSVCEIVGYSESELMNLTFQDITHPDDLDLDLGYVEKMLKGKIQTYKIEKRYFHKKGHIVWVLLSVSLVKKQDGSPLYFISQIEDITQWKTTQEALLKSEERYHLLVSGTNLGIWEWNKKLKQTYFSEKYLELTGYTKDELTFGKINILNNVHPKHQKLFRKKLRISYQENIPFKIEFLFKKKSGKYRWFLAAGRAELDNNSEPFRIIGYLEDIEEKKQTEIQFESLFNSSPDGIVILNNKFEILLVNNGLEVIVDKKNSELVGNSAQLFFPNLFEKDGYFKNSFFEGDKWGDINSELYITRSNGDLLPVEVTVKAIETGKQKLFLLTIRDIRKRLSDDAERKRILTALNATSDGIFMFLPDSLKHVYVNKGASIQLGYSESELLKITPLDFKIEYSEKSYRQLLQPLISRKRSSLTIETKHKHKNGNLFDVEIIFKLATFEEKQKIIVAVVRDITERKQAQKALRLSEERYREIYENSIFGIYRTSKDGKIILANPALIRLLGFNSLEELQQRDLNKEGFAHASSREEFIRLIEAEKKLTDYESIWTTKDGKEVYVRENVKLIIDKQTGEHYYDATVEDISEKKRAEKERIARRAAEEANRTKSTFLANVSHEIRTPLNSIIGFSNLLYSSLNDSKQKARVNSIRSSGKSLLNIINDILDLSKIEAGKLNLNLEPVSLYSLVKDIELLMIPIANEKSIPFNLKIERNIDYYLLLDEVRIRQILFNLINNAIKFTEKGHVELHVNVVPNSDKKVDILLEVEDTGVGIPESEFTTIFEPFVQQNGQSEKVYGGTGLGLSITRQIVDMMRGEIRLKSKIGRGSIFSVLLPDILIVEARNDNNLSQDDINPSSLIFTEAILLVVDDNKYNRDLLIDFLSHSPIEIIEAKNGAEAVELATTYAPDLILMDLKMPVLNGLQAARIIKSNSKTVKIPIVAISASSLDMNFDDLSIFDDFILKPVVFEELSETLKKYLEHTEKPAVERKKIKEETKFILNLNEQQKLKFPMVIKEIETELLPILKQAQNSQVINDIELFGETLIRFGKEKELPSLINLGKEILDLCEKFEVENLFDKLYIFQDTIRQLKKSLKVV</sequence>
<reference evidence="17 18" key="1">
    <citation type="submission" date="2019-11" db="EMBL/GenBank/DDBJ databases">
        <authorList>
            <person name="Zheng R.K."/>
            <person name="Sun C.M."/>
        </authorList>
    </citation>
    <scope>NUCLEOTIDE SEQUENCE [LARGE SCALE GENOMIC DNA]</scope>
    <source>
        <strain evidence="17 18">WC007</strain>
    </source>
</reference>
<dbReference type="InterPro" id="IPR036890">
    <property type="entry name" value="HATPase_C_sf"/>
</dbReference>
<keyword evidence="7" id="KW-0418">Kinase</keyword>
<dbReference type="EC" id="2.7.13.3" evidence="3"/>
<dbReference type="InterPro" id="IPR035965">
    <property type="entry name" value="PAS-like_dom_sf"/>
</dbReference>
<dbReference type="KEGG" id="mcos:GM418_29280"/>
<keyword evidence="5" id="KW-0808">Transferase</keyword>
<evidence type="ECO:0000256" key="3">
    <source>
        <dbReference type="ARBA" id="ARBA00012438"/>
    </source>
</evidence>
<feature type="domain" description="PAC" evidence="16">
    <location>
        <begin position="695"/>
        <end position="747"/>
    </location>
</feature>
<evidence type="ECO:0000256" key="4">
    <source>
        <dbReference type="ARBA" id="ARBA00022553"/>
    </source>
</evidence>
<dbReference type="InterPro" id="IPR003594">
    <property type="entry name" value="HATPase_dom"/>
</dbReference>
<dbReference type="Pfam" id="PF00989">
    <property type="entry name" value="PAS"/>
    <property type="match status" value="1"/>
</dbReference>
<dbReference type="GO" id="GO:0006355">
    <property type="term" value="P:regulation of DNA-templated transcription"/>
    <property type="evidence" value="ECO:0007669"/>
    <property type="project" value="InterPro"/>
</dbReference>
<dbReference type="Pfam" id="PF00072">
    <property type="entry name" value="Response_reg"/>
    <property type="match status" value="1"/>
</dbReference>
<evidence type="ECO:0000256" key="2">
    <source>
        <dbReference type="ARBA" id="ARBA00004370"/>
    </source>
</evidence>
<dbReference type="PROSITE" id="PS50112">
    <property type="entry name" value="PAS"/>
    <property type="match status" value="6"/>
</dbReference>
<dbReference type="CDD" id="cd00130">
    <property type="entry name" value="PAS"/>
    <property type="match status" value="6"/>
</dbReference>
<dbReference type="InterPro" id="IPR000700">
    <property type="entry name" value="PAS-assoc_C"/>
</dbReference>
<evidence type="ECO:0000259" key="13">
    <source>
        <dbReference type="PROSITE" id="PS50109"/>
    </source>
</evidence>
<dbReference type="PROSITE" id="PS50113">
    <property type="entry name" value="PAC"/>
    <property type="match status" value="4"/>
</dbReference>
<dbReference type="FunFam" id="3.30.565.10:FF:000010">
    <property type="entry name" value="Sensor histidine kinase RcsC"/>
    <property type="match status" value="1"/>
</dbReference>
<comment type="catalytic activity">
    <reaction evidence="1">
        <text>ATP + protein L-histidine = ADP + protein N-phospho-L-histidine.</text>
        <dbReference type="EC" id="2.7.13.3"/>
    </reaction>
</comment>
<dbReference type="PROSITE" id="PS50110">
    <property type="entry name" value="RESPONSE_REGULATORY"/>
    <property type="match status" value="1"/>
</dbReference>